<dbReference type="EMBL" id="FOKK01000003">
    <property type="protein sequence ID" value="SFA97502.1"/>
    <property type="molecule type" value="Genomic_DNA"/>
</dbReference>
<dbReference type="Pfam" id="PF00691">
    <property type="entry name" value="OmpA"/>
    <property type="match status" value="1"/>
</dbReference>
<keyword evidence="1" id="KW-0472">Membrane</keyword>
<feature type="coiled-coil region" evidence="2">
    <location>
        <begin position="70"/>
        <end position="118"/>
    </location>
</feature>
<evidence type="ECO:0000313" key="4">
    <source>
        <dbReference type="EMBL" id="SFA97502.1"/>
    </source>
</evidence>
<dbReference type="PANTHER" id="PTHR30329:SF21">
    <property type="entry name" value="LIPOPROTEIN YIAD-RELATED"/>
    <property type="match status" value="1"/>
</dbReference>
<accession>A0A1I0X8Y9</accession>
<dbReference type="AlphaFoldDB" id="A0A1I0X8Y9"/>
<dbReference type="PROSITE" id="PS51123">
    <property type="entry name" value="OMPA_2"/>
    <property type="match status" value="1"/>
</dbReference>
<dbReference type="SUPFAM" id="SSF103088">
    <property type="entry name" value="OmpA-like"/>
    <property type="match status" value="1"/>
</dbReference>
<feature type="domain" description="OmpA-like" evidence="3">
    <location>
        <begin position="191"/>
        <end position="313"/>
    </location>
</feature>
<dbReference type="PANTHER" id="PTHR30329">
    <property type="entry name" value="STATOR ELEMENT OF FLAGELLAR MOTOR COMPLEX"/>
    <property type="match status" value="1"/>
</dbReference>
<evidence type="ECO:0000259" key="3">
    <source>
        <dbReference type="PROSITE" id="PS51123"/>
    </source>
</evidence>
<evidence type="ECO:0000256" key="2">
    <source>
        <dbReference type="SAM" id="Coils"/>
    </source>
</evidence>
<gene>
    <name evidence="4" type="ORF">SAMN04489723_10350</name>
</gene>
<dbReference type="CDD" id="cd07185">
    <property type="entry name" value="OmpA_C-like"/>
    <property type="match status" value="1"/>
</dbReference>
<organism evidence="4 5">
    <name type="scientific">Algoriphagus aquimarinus</name>
    <dbReference type="NCBI Taxonomy" id="237018"/>
    <lineage>
        <taxon>Bacteria</taxon>
        <taxon>Pseudomonadati</taxon>
        <taxon>Bacteroidota</taxon>
        <taxon>Cytophagia</taxon>
        <taxon>Cytophagales</taxon>
        <taxon>Cyclobacteriaceae</taxon>
        <taxon>Algoriphagus</taxon>
    </lineage>
</organism>
<evidence type="ECO:0000256" key="1">
    <source>
        <dbReference type="PROSITE-ProRule" id="PRU00473"/>
    </source>
</evidence>
<reference evidence="4 5" key="1">
    <citation type="submission" date="2016-10" db="EMBL/GenBank/DDBJ databases">
        <authorList>
            <person name="de Groot N.N."/>
        </authorList>
    </citation>
    <scope>NUCLEOTIDE SEQUENCE [LARGE SCALE GENOMIC DNA]</scope>
    <source>
        <strain evidence="4 5">DSM 23399</strain>
    </source>
</reference>
<dbReference type="InterPro" id="IPR050330">
    <property type="entry name" value="Bact_OuterMem_StrucFunc"/>
</dbReference>
<dbReference type="InterPro" id="IPR006665">
    <property type="entry name" value="OmpA-like"/>
</dbReference>
<dbReference type="GO" id="GO:0016020">
    <property type="term" value="C:membrane"/>
    <property type="evidence" value="ECO:0007669"/>
    <property type="project" value="UniProtKB-UniRule"/>
</dbReference>
<dbReference type="Gene3D" id="3.30.1330.60">
    <property type="entry name" value="OmpA-like domain"/>
    <property type="match status" value="1"/>
</dbReference>
<protein>
    <submittedName>
        <fullName evidence="4">Chemotaxis protein MotB</fullName>
    </submittedName>
</protein>
<dbReference type="STRING" id="237018.SAMN04489723_10350"/>
<keyword evidence="2" id="KW-0175">Coiled coil</keyword>
<keyword evidence="5" id="KW-1185">Reference proteome</keyword>
<name>A0A1I0X8Y9_9BACT</name>
<dbReference type="Proteomes" id="UP000198790">
    <property type="component" value="Unassembled WGS sequence"/>
</dbReference>
<evidence type="ECO:0000313" key="5">
    <source>
        <dbReference type="Proteomes" id="UP000198790"/>
    </source>
</evidence>
<proteinExistence type="predicted"/>
<sequence>MHPLAQNACFELILSRIISVFSCGNSFEIVDGKTKKSTMKKSLIVTGLLSATIMVSCVSKKKYTELEGNLYSTQSQLAATEQEKAELEEKMQIIENRVAEYNSRINSLRDTNDALTMQNDGMLSIEGATVMSKNSKEKMKQTLANVDPTLLAQAQTLEDSVNLAVEYNLKKNITSTTEAGQEDEINISIDQTVVMISVSDALLFNTGSYRINSKADPLLQKLAELINAEPSLQVMVEGHTDPRTISTGVVQDNWDLSVKRATSIIRKLQEQYNVAPEKMIAAGRASYMPLVDNDTPENMAINRRTRIVLIPDLDMFFAML</sequence>
<dbReference type="InterPro" id="IPR036737">
    <property type="entry name" value="OmpA-like_sf"/>
</dbReference>